<evidence type="ECO:0000313" key="4">
    <source>
        <dbReference type="EMBL" id="CAL4807609.1"/>
    </source>
</evidence>
<feature type="coiled-coil region" evidence="1">
    <location>
        <begin position="107"/>
        <end position="134"/>
    </location>
</feature>
<feature type="region of interest" description="Disordered" evidence="2">
    <location>
        <begin position="541"/>
        <end position="560"/>
    </location>
</feature>
<comment type="caution">
    <text evidence="3">The sequence shown here is derived from an EMBL/GenBank/DDBJ whole genome shotgun (WGS) entry which is preliminary data.</text>
</comment>
<dbReference type="EMBL" id="CAMXCT030006800">
    <property type="protein sequence ID" value="CAL4807609.1"/>
    <property type="molecule type" value="Genomic_DNA"/>
</dbReference>
<evidence type="ECO:0000313" key="5">
    <source>
        <dbReference type="Proteomes" id="UP001152797"/>
    </source>
</evidence>
<feature type="compositionally biased region" description="Polar residues" evidence="2">
    <location>
        <begin position="550"/>
        <end position="559"/>
    </location>
</feature>
<keyword evidence="1" id="KW-0175">Coiled coil</keyword>
<feature type="compositionally biased region" description="Basic residues" evidence="2">
    <location>
        <begin position="807"/>
        <end position="817"/>
    </location>
</feature>
<keyword evidence="5" id="KW-1185">Reference proteome</keyword>
<evidence type="ECO:0000313" key="3">
    <source>
        <dbReference type="EMBL" id="CAI4020297.1"/>
    </source>
</evidence>
<dbReference type="EMBL" id="CAMXCT010006800">
    <property type="protein sequence ID" value="CAI4020297.1"/>
    <property type="molecule type" value="Genomic_DNA"/>
</dbReference>
<accession>A0A9P1GT14</accession>
<reference evidence="3" key="1">
    <citation type="submission" date="2022-10" db="EMBL/GenBank/DDBJ databases">
        <authorList>
            <person name="Chen Y."/>
            <person name="Dougan E. K."/>
            <person name="Chan C."/>
            <person name="Rhodes N."/>
            <person name="Thang M."/>
        </authorList>
    </citation>
    <scope>NUCLEOTIDE SEQUENCE</scope>
</reference>
<protein>
    <submittedName>
        <fullName evidence="3">Uncharacterized protein</fullName>
    </submittedName>
</protein>
<dbReference type="Proteomes" id="UP001152797">
    <property type="component" value="Unassembled WGS sequence"/>
</dbReference>
<dbReference type="AlphaFoldDB" id="A0A9P1GT14"/>
<name>A0A9P1GT14_9DINO</name>
<feature type="region of interest" description="Disordered" evidence="2">
    <location>
        <begin position="783"/>
        <end position="825"/>
    </location>
</feature>
<evidence type="ECO:0000256" key="2">
    <source>
        <dbReference type="SAM" id="MobiDB-lite"/>
    </source>
</evidence>
<dbReference type="EMBL" id="CAMXCT020006800">
    <property type="protein sequence ID" value="CAL1173672.1"/>
    <property type="molecule type" value="Genomic_DNA"/>
</dbReference>
<reference evidence="4 5" key="2">
    <citation type="submission" date="2024-05" db="EMBL/GenBank/DDBJ databases">
        <authorList>
            <person name="Chen Y."/>
            <person name="Shah S."/>
            <person name="Dougan E. K."/>
            <person name="Thang M."/>
            <person name="Chan C."/>
        </authorList>
    </citation>
    <scope>NUCLEOTIDE SEQUENCE [LARGE SCALE GENOMIC DNA]</scope>
</reference>
<evidence type="ECO:0000256" key="1">
    <source>
        <dbReference type="SAM" id="Coils"/>
    </source>
</evidence>
<sequence>MAKIPRFPGSLSLPPPFLGFLLALPIALATLSPHFWLGLALDFAWDFFLDFGSSCLFRDWALDLDLSPPSQKVLDRPLHLPLLQHLSIHLLTPILQVPNLQEDPEWLDTLCMSRESLEEENRLLKERVSFLEREVLRLAEGRRHPTTQAAEVWEVIEGEAFSDWVPVTPPCEFAAEDGPPALPLVCKNLAEKNLKPGKFSPLQRAEAAFETGFWIRIALETCTTFQDTHSLKGLSPSHWIVFRGALGGLPVRSTRKSDCIKALWEGADSILVPVASLTELHIICDPSTLVLSLAADATSEDRQFFAVPIAVRQGGILLALPENTFSGEALAAGQTADDDAVIGPSTVLGLELLEEDDDGMVQRTGFVVSTLCVDLSDGIISSLREYDPVTDSTENILSFHASYPNALPNLENALGEVMAWAETAAARANFYSARDEQIPGAAAKKSAAAVAKKANVGGRKQTTAALAEQVQSLTTQMASLMESQRALHQHLLGEDAARAAPVQAPGGLLSGPKMPALSSSLSPPKATTLGALAKALGPPPRTKALHAGLGSSTLGQGANQDEPLDVLMNAEPPSQDTMLAALTQQSAAVTALVAHIAGAMTDLHGNVPGSLGASTKGLQRRQKLQADLASQSSTFFMQLHQQMHRKMFPAKVVPQKEEDFFGTQMSMCNYLERFGNFKNAREVGMTMWVLGHAIDAAAQGDHRTCQEFLALLALALEQVSTDGDWRIAYHLTLLEEPPSVMFQGRPQAVSAVGKPFANLVPPTLAATTLAYIKEVDVLLTKKGELKGGKKPTGASGDPEEERESASPKRKPRFPRKPKQNEEGGS</sequence>
<organism evidence="3">
    <name type="scientific">Cladocopium goreaui</name>
    <dbReference type="NCBI Taxonomy" id="2562237"/>
    <lineage>
        <taxon>Eukaryota</taxon>
        <taxon>Sar</taxon>
        <taxon>Alveolata</taxon>
        <taxon>Dinophyceae</taxon>
        <taxon>Suessiales</taxon>
        <taxon>Symbiodiniaceae</taxon>
        <taxon>Cladocopium</taxon>
    </lineage>
</organism>
<gene>
    <name evidence="3" type="ORF">C1SCF055_LOCUS44724</name>
</gene>
<proteinExistence type="predicted"/>